<organism evidence="6 7">
    <name type="scientific">Limihaloglobus sulfuriphilus</name>
    <dbReference type="NCBI Taxonomy" id="1851148"/>
    <lineage>
        <taxon>Bacteria</taxon>
        <taxon>Pseudomonadati</taxon>
        <taxon>Planctomycetota</taxon>
        <taxon>Phycisphaerae</taxon>
        <taxon>Sedimentisphaerales</taxon>
        <taxon>Sedimentisphaeraceae</taxon>
        <taxon>Limihaloglobus</taxon>
    </lineage>
</organism>
<dbReference type="EC" id="3.1.6.1" evidence="6"/>
<evidence type="ECO:0000259" key="5">
    <source>
        <dbReference type="Pfam" id="PF00884"/>
    </source>
</evidence>
<dbReference type="STRING" id="1851148.SMSP2_02349"/>
<dbReference type="PANTHER" id="PTHR43108">
    <property type="entry name" value="N-ACETYLGLUCOSAMINE-6-SULFATASE FAMILY MEMBER"/>
    <property type="match status" value="1"/>
</dbReference>
<dbReference type="OrthoDB" id="237120at2"/>
<dbReference type="PROSITE" id="PS00523">
    <property type="entry name" value="SULFATASE_1"/>
    <property type="match status" value="1"/>
</dbReference>
<dbReference type="Pfam" id="PF00884">
    <property type="entry name" value="Sulfatase"/>
    <property type="match status" value="1"/>
</dbReference>
<dbReference type="CDD" id="cd16031">
    <property type="entry name" value="G6S_like"/>
    <property type="match status" value="1"/>
</dbReference>
<dbReference type="InterPro" id="IPR000917">
    <property type="entry name" value="Sulfatase_N"/>
</dbReference>
<dbReference type="KEGG" id="pbas:SMSP2_02349"/>
<evidence type="ECO:0000313" key="7">
    <source>
        <dbReference type="Proteomes" id="UP000188181"/>
    </source>
</evidence>
<dbReference type="PANTHER" id="PTHR43108:SF8">
    <property type="entry name" value="SD21168P"/>
    <property type="match status" value="1"/>
</dbReference>
<evidence type="ECO:0000256" key="3">
    <source>
        <dbReference type="ARBA" id="ARBA00022801"/>
    </source>
</evidence>
<sequence>MRFLNRRAFIESAGLFLGSSFLSDNAAAKSFLNSALDRTSAAKRNIVFILIDDLRYDCLGFMGHPFLKTPNIDKLVKNGANCRNSFVTTSLCSPSRASILTGQYMHNHKVVDNNDMMPADAVTFPQLLRSNGYRTAFIGKWHMGSSSDQPRAGFDHWVSFRGQGQYLPEGQTLNINGTRVPRKKYMTEELTDHAVKWLENRNDKKPFFLYLSHKAIHGPYVPDKRHEGMYAEEEFPEPQTMANTEDNYKNKPMWLKNQRNSWHGVDYPYHTREPISKQYNRYCEMILSVDQSVGRIMQGLKENGFDKNTLVVFMGDNGHYWGEHGLIDKRSAYEESMRVPLFAHCPELIRPGTVIEEVVANIDIGPTLLSAAGIKAHQQMDGTSFLPLLKGEKISNWRDFLLYEYYWEYNFPHTPTTFALRTDRYKLIQYHGIWDIDELYDLKADPNEKNNLINNPDYQELIKTMRAQLHEILKRDNANVIPFGEKKDHGANLRHRQGADPAEFPPFIFREN</sequence>
<dbReference type="PROSITE" id="PS00149">
    <property type="entry name" value="SULFATASE_2"/>
    <property type="match status" value="1"/>
</dbReference>
<keyword evidence="2" id="KW-0732">Signal</keyword>
<gene>
    <name evidence="6" type="ORF">SMSP2_02349</name>
</gene>
<dbReference type="EMBL" id="CP019646">
    <property type="protein sequence ID" value="AQQ71970.1"/>
    <property type="molecule type" value="Genomic_DNA"/>
</dbReference>
<evidence type="ECO:0000256" key="4">
    <source>
        <dbReference type="ARBA" id="ARBA00023180"/>
    </source>
</evidence>
<dbReference type="RefSeq" id="WP_146684210.1">
    <property type="nucleotide sequence ID" value="NZ_CP019646.1"/>
</dbReference>
<protein>
    <submittedName>
        <fullName evidence="6">Arylsulfatase</fullName>
        <ecNumber evidence="6">3.1.6.1</ecNumber>
    </submittedName>
</protein>
<dbReference type="Proteomes" id="UP000188181">
    <property type="component" value="Chromosome"/>
</dbReference>
<evidence type="ECO:0000313" key="6">
    <source>
        <dbReference type="EMBL" id="AQQ71970.1"/>
    </source>
</evidence>
<evidence type="ECO:0000256" key="2">
    <source>
        <dbReference type="ARBA" id="ARBA00022729"/>
    </source>
</evidence>
<dbReference type="AlphaFoldDB" id="A0A1Q2MH05"/>
<dbReference type="Gene3D" id="3.40.720.10">
    <property type="entry name" value="Alkaline Phosphatase, subunit A"/>
    <property type="match status" value="1"/>
</dbReference>
<dbReference type="InterPro" id="IPR017850">
    <property type="entry name" value="Alkaline_phosphatase_core_sf"/>
</dbReference>
<evidence type="ECO:0000256" key="1">
    <source>
        <dbReference type="ARBA" id="ARBA00008779"/>
    </source>
</evidence>
<keyword evidence="3 6" id="KW-0378">Hydrolase</keyword>
<dbReference type="InterPro" id="IPR024607">
    <property type="entry name" value="Sulfatase_CS"/>
</dbReference>
<accession>A0A1Q2MH05</accession>
<reference evidence="7" key="1">
    <citation type="submission" date="2017-02" db="EMBL/GenBank/DDBJ databases">
        <title>Comparative genomics and description of representatives of a novel lineage of planctomycetes thriving in anoxic sediments.</title>
        <authorList>
            <person name="Spring S."/>
            <person name="Bunk B."/>
            <person name="Sproer C."/>
        </authorList>
    </citation>
    <scope>NUCLEOTIDE SEQUENCE [LARGE SCALE GENOMIC DNA]</scope>
    <source>
        <strain evidence="7">SM-Chi-D1</strain>
    </source>
</reference>
<dbReference type="SUPFAM" id="SSF53649">
    <property type="entry name" value="Alkaline phosphatase-like"/>
    <property type="match status" value="1"/>
</dbReference>
<dbReference type="GO" id="GO:0004065">
    <property type="term" value="F:arylsulfatase activity"/>
    <property type="evidence" value="ECO:0007669"/>
    <property type="project" value="UniProtKB-EC"/>
</dbReference>
<comment type="similarity">
    <text evidence="1">Belongs to the sulfatase family.</text>
</comment>
<keyword evidence="7" id="KW-1185">Reference proteome</keyword>
<feature type="domain" description="Sulfatase N-terminal" evidence="5">
    <location>
        <begin position="44"/>
        <end position="374"/>
    </location>
</feature>
<keyword evidence="4" id="KW-0325">Glycoprotein</keyword>
<name>A0A1Q2MH05_9BACT</name>
<proteinExistence type="inferred from homology"/>